<protein>
    <submittedName>
        <fullName evidence="2">Uncharacterized protein</fullName>
    </submittedName>
</protein>
<evidence type="ECO:0000256" key="1">
    <source>
        <dbReference type="SAM" id="MobiDB-lite"/>
    </source>
</evidence>
<name>A0A7W4VJ30_9HYPH</name>
<evidence type="ECO:0000313" key="3">
    <source>
        <dbReference type="Proteomes" id="UP000532010"/>
    </source>
</evidence>
<sequence>MSTGKFDELLAQLNAEQEEQSTLAKALPADGGEDDKAIQTASAEGAEGENTNPEDEGEEGKQPLAKSMTTAEGEELEIVDAGELIKSLHDLTGRTTVVEETLTKGLEAALGLIKGQGDMIKSLQGQISKLGGQGAGRKTVLAVHERAAPAAETLAKSQAEEGMTKEQFLAKSEAAWQANKITGIEFSAVDAALRTGGKLDPSLIQRIVQ</sequence>
<keyword evidence="3" id="KW-1185">Reference proteome</keyword>
<dbReference type="RefSeq" id="WP_183447203.1">
    <property type="nucleotide sequence ID" value="NZ_JACHWB010000001.1"/>
</dbReference>
<dbReference type="Proteomes" id="UP000532010">
    <property type="component" value="Unassembled WGS sequence"/>
</dbReference>
<organism evidence="2 3">
    <name type="scientific">Microvirga lupini</name>
    <dbReference type="NCBI Taxonomy" id="420324"/>
    <lineage>
        <taxon>Bacteria</taxon>
        <taxon>Pseudomonadati</taxon>
        <taxon>Pseudomonadota</taxon>
        <taxon>Alphaproteobacteria</taxon>
        <taxon>Hyphomicrobiales</taxon>
        <taxon>Methylobacteriaceae</taxon>
        <taxon>Microvirga</taxon>
    </lineage>
</organism>
<feature type="region of interest" description="Disordered" evidence="1">
    <location>
        <begin position="16"/>
        <end position="71"/>
    </location>
</feature>
<dbReference type="EMBL" id="JACHWB010000001">
    <property type="protein sequence ID" value="MBB3017701.1"/>
    <property type="molecule type" value="Genomic_DNA"/>
</dbReference>
<accession>A0A7W4VJ30</accession>
<reference evidence="2 3" key="1">
    <citation type="submission" date="2020-08" db="EMBL/GenBank/DDBJ databases">
        <title>The Agave Microbiome: Exploring the role of microbial communities in plant adaptations to desert environments.</title>
        <authorList>
            <person name="Partida-Martinez L.P."/>
        </authorList>
    </citation>
    <scope>NUCLEOTIDE SEQUENCE [LARGE SCALE GENOMIC DNA]</scope>
    <source>
        <strain evidence="2 3">AT3.9</strain>
    </source>
</reference>
<proteinExistence type="predicted"/>
<gene>
    <name evidence="2" type="ORF">FHR70_000741</name>
</gene>
<comment type="caution">
    <text evidence="2">The sequence shown here is derived from an EMBL/GenBank/DDBJ whole genome shotgun (WGS) entry which is preliminary data.</text>
</comment>
<dbReference type="AlphaFoldDB" id="A0A7W4VJ30"/>
<evidence type="ECO:0000313" key="2">
    <source>
        <dbReference type="EMBL" id="MBB3017701.1"/>
    </source>
</evidence>